<proteinExistence type="predicted"/>
<feature type="region of interest" description="Disordered" evidence="1">
    <location>
        <begin position="92"/>
        <end position="111"/>
    </location>
</feature>
<sequence length="111" mass="11637">MALISNPMTELTGPLNRVETALNQLCTDLATLDVLPGVEQGVSQTNERLARVEQELSLTRTANEQTVTSLEAIRADLGEVVRLLAAGLLSGAQESSGAVAAAPSVALRPRD</sequence>
<feature type="compositionally biased region" description="Low complexity" evidence="1">
    <location>
        <begin position="95"/>
        <end position="111"/>
    </location>
</feature>
<gene>
    <name evidence="2" type="ORF">AVDCRST_MAG45-1116</name>
</gene>
<name>A0A6J4SMS8_9ACTN</name>
<dbReference type="EMBL" id="CADCVU010000095">
    <property type="protein sequence ID" value="CAA9497992.1"/>
    <property type="molecule type" value="Genomic_DNA"/>
</dbReference>
<reference evidence="2" key="1">
    <citation type="submission" date="2020-02" db="EMBL/GenBank/DDBJ databases">
        <authorList>
            <person name="Meier V. D."/>
        </authorList>
    </citation>
    <scope>NUCLEOTIDE SEQUENCE</scope>
    <source>
        <strain evidence="2">AVDCRST_MAG45</strain>
    </source>
</reference>
<organism evidence="2">
    <name type="scientific">uncultured Solirubrobacterales bacterium</name>
    <dbReference type="NCBI Taxonomy" id="768556"/>
    <lineage>
        <taxon>Bacteria</taxon>
        <taxon>Bacillati</taxon>
        <taxon>Actinomycetota</taxon>
        <taxon>Thermoleophilia</taxon>
        <taxon>Solirubrobacterales</taxon>
        <taxon>environmental samples</taxon>
    </lineage>
</organism>
<evidence type="ECO:0000256" key="1">
    <source>
        <dbReference type="SAM" id="MobiDB-lite"/>
    </source>
</evidence>
<evidence type="ECO:0000313" key="2">
    <source>
        <dbReference type="EMBL" id="CAA9497992.1"/>
    </source>
</evidence>
<accession>A0A6J4SMS8</accession>
<protein>
    <submittedName>
        <fullName evidence="2">Uncharacterized protein</fullName>
    </submittedName>
</protein>
<dbReference type="AlphaFoldDB" id="A0A6J4SMS8"/>